<proteinExistence type="predicted"/>
<dbReference type="AlphaFoldDB" id="A0A1A8VJE7"/>
<feature type="compositionally biased region" description="Basic and acidic residues" evidence="1">
    <location>
        <begin position="1"/>
        <end position="12"/>
    </location>
</feature>
<accession>A0A1A8VJE7</accession>
<reference evidence="2" key="1">
    <citation type="submission" date="2016-05" db="EMBL/GenBank/DDBJ databases">
        <authorList>
            <person name="Lavstsen T."/>
            <person name="Jespersen J.S."/>
        </authorList>
    </citation>
    <scope>NUCLEOTIDE SEQUENCE</scope>
    <source>
        <tissue evidence="2">Brain</tissue>
    </source>
</reference>
<reference evidence="2" key="2">
    <citation type="submission" date="2016-06" db="EMBL/GenBank/DDBJ databases">
        <title>The genome of a short-lived fish provides insights into sex chromosome evolution and the genetic control of aging.</title>
        <authorList>
            <person name="Reichwald K."/>
            <person name="Felder M."/>
            <person name="Petzold A."/>
            <person name="Koch P."/>
            <person name="Groth M."/>
            <person name="Platzer M."/>
        </authorList>
    </citation>
    <scope>NUCLEOTIDE SEQUENCE</scope>
    <source>
        <tissue evidence="2">Brain</tissue>
    </source>
</reference>
<gene>
    <name evidence="2" type="primary">OTOL1</name>
</gene>
<evidence type="ECO:0000256" key="1">
    <source>
        <dbReference type="SAM" id="MobiDB-lite"/>
    </source>
</evidence>
<feature type="non-terminal residue" evidence="2">
    <location>
        <position position="1"/>
    </location>
</feature>
<dbReference type="EMBL" id="HAEJ01018786">
    <property type="protein sequence ID" value="SBS59243.1"/>
    <property type="molecule type" value="Transcribed_RNA"/>
</dbReference>
<name>A0A1A8VJE7_NOTFU</name>
<sequence>HQDFQGNQDKKVTLAPKGTKVKQGCTVSKVREGEKENPARTGLPVRKVSLDHRGPLDLQEQRSNWVLRGRKEIKG</sequence>
<evidence type="ECO:0000313" key="2">
    <source>
        <dbReference type="EMBL" id="SBS59243.1"/>
    </source>
</evidence>
<organism evidence="2">
    <name type="scientific">Nothobranchius furzeri</name>
    <name type="common">Turquoise killifish</name>
    <dbReference type="NCBI Taxonomy" id="105023"/>
    <lineage>
        <taxon>Eukaryota</taxon>
        <taxon>Metazoa</taxon>
        <taxon>Chordata</taxon>
        <taxon>Craniata</taxon>
        <taxon>Vertebrata</taxon>
        <taxon>Euteleostomi</taxon>
        <taxon>Actinopterygii</taxon>
        <taxon>Neopterygii</taxon>
        <taxon>Teleostei</taxon>
        <taxon>Neoteleostei</taxon>
        <taxon>Acanthomorphata</taxon>
        <taxon>Ovalentaria</taxon>
        <taxon>Atherinomorphae</taxon>
        <taxon>Cyprinodontiformes</taxon>
        <taxon>Nothobranchiidae</taxon>
        <taxon>Nothobranchius</taxon>
    </lineage>
</organism>
<feature type="non-terminal residue" evidence="2">
    <location>
        <position position="75"/>
    </location>
</feature>
<protein>
    <submittedName>
        <fullName evidence="2">Otolin 1</fullName>
    </submittedName>
</protein>
<feature type="region of interest" description="Disordered" evidence="1">
    <location>
        <begin position="1"/>
        <end position="26"/>
    </location>
</feature>